<dbReference type="PANTHER" id="PTHR36932:SF1">
    <property type="entry name" value="CAPSULAR POLYSACCHARIDE BIOSYNTHESIS PROTEIN"/>
    <property type="match status" value="1"/>
</dbReference>
<organism evidence="1 2">
    <name type="scientific">Aquimarina addita</name>
    <dbReference type="NCBI Taxonomy" id="870485"/>
    <lineage>
        <taxon>Bacteria</taxon>
        <taxon>Pseudomonadati</taxon>
        <taxon>Bacteroidota</taxon>
        <taxon>Flavobacteriia</taxon>
        <taxon>Flavobacteriales</taxon>
        <taxon>Flavobacteriaceae</taxon>
        <taxon>Aquimarina</taxon>
    </lineage>
</organism>
<dbReference type="RefSeq" id="WP_344928870.1">
    <property type="nucleotide sequence ID" value="NZ_BAABCW010000013.1"/>
</dbReference>
<accession>A0ABP6US36</accession>
<reference evidence="2" key="1">
    <citation type="journal article" date="2019" name="Int. J. Syst. Evol. Microbiol.">
        <title>The Global Catalogue of Microorganisms (GCM) 10K type strain sequencing project: providing services to taxonomists for standard genome sequencing and annotation.</title>
        <authorList>
            <consortium name="The Broad Institute Genomics Platform"/>
            <consortium name="The Broad Institute Genome Sequencing Center for Infectious Disease"/>
            <person name="Wu L."/>
            <person name="Ma J."/>
        </authorList>
    </citation>
    <scope>NUCLEOTIDE SEQUENCE [LARGE SCALE GENOMIC DNA]</scope>
    <source>
        <strain evidence="2">JCM 17106</strain>
    </source>
</reference>
<dbReference type="Gene3D" id="3.40.50.12780">
    <property type="entry name" value="N-terminal domain of ligase-like"/>
    <property type="match status" value="1"/>
</dbReference>
<sequence>MYTALQNIRKKLFWSLDTLKGNRVKDHYQDIQEILENIGSVESNAKRTKSLEKLLNHAVKTAPFYKQFAGYTSLENFKVIDKNMIRDHYDDFKSSVFKDKENHSVYTSGSTGTPFTLIHNQNKRDRNSADVIYFAKQAGFDIGHKLYYIRHWDAYNSSKPWITWMKNIYKHPVSKLSHEDVEGLLNRMSRDKSTKGIMCYASVLDEMKRHLENTETTRPIADVHSVIAISETLNTHSKKEIEKFLDAPVVSRYSNVENGILAQQPVGSDEFHINCASYHIEILSMYTNTPVEPGKLGRIVITDLYNYCMPMIRYDTGDIGQMGYHIKNGRKYPVLTKVEGRKMDMIFDTNGTMMSPYFVYHILKYPHIKQYQFIQECEKKYRIKLNVTSQFNASRVILEEFREHLGADADIHVDFVQDIPLLASGKRKFVINRFKNKMTAEQACLSY</sequence>
<keyword evidence="2" id="KW-1185">Reference proteome</keyword>
<name>A0ABP6US36_9FLAO</name>
<evidence type="ECO:0000313" key="1">
    <source>
        <dbReference type="EMBL" id="GAA3514329.1"/>
    </source>
</evidence>
<dbReference type="SUPFAM" id="SSF56801">
    <property type="entry name" value="Acetyl-CoA synthetase-like"/>
    <property type="match status" value="1"/>
</dbReference>
<protein>
    <submittedName>
        <fullName evidence="1">Phenylacetate--CoA ligase family protein</fullName>
    </submittedName>
</protein>
<keyword evidence="1" id="KW-0436">Ligase</keyword>
<comment type="caution">
    <text evidence="1">The sequence shown here is derived from an EMBL/GenBank/DDBJ whole genome shotgun (WGS) entry which is preliminary data.</text>
</comment>
<dbReference type="Proteomes" id="UP001500459">
    <property type="component" value="Unassembled WGS sequence"/>
</dbReference>
<gene>
    <name evidence="1" type="ORF">GCM10022393_30320</name>
</gene>
<dbReference type="InterPro" id="IPR053158">
    <property type="entry name" value="CapK_Type1_Caps_Biosynth"/>
</dbReference>
<dbReference type="GO" id="GO:0016874">
    <property type="term" value="F:ligase activity"/>
    <property type="evidence" value="ECO:0007669"/>
    <property type="project" value="UniProtKB-KW"/>
</dbReference>
<evidence type="ECO:0000313" key="2">
    <source>
        <dbReference type="Proteomes" id="UP001500459"/>
    </source>
</evidence>
<dbReference type="InterPro" id="IPR042099">
    <property type="entry name" value="ANL_N_sf"/>
</dbReference>
<proteinExistence type="predicted"/>
<dbReference type="PANTHER" id="PTHR36932">
    <property type="entry name" value="CAPSULAR POLYSACCHARIDE BIOSYNTHESIS PROTEIN"/>
    <property type="match status" value="1"/>
</dbReference>
<dbReference type="EMBL" id="BAABCW010000013">
    <property type="protein sequence ID" value="GAA3514329.1"/>
    <property type="molecule type" value="Genomic_DNA"/>
</dbReference>